<protein>
    <recommendedName>
        <fullName evidence="6">Heterokaryon incompatibility domain-containing protein</fullName>
    </recommendedName>
</protein>
<feature type="region of interest" description="Disordered" evidence="1">
    <location>
        <begin position="461"/>
        <end position="505"/>
    </location>
</feature>
<keyword evidence="5" id="KW-1185">Reference proteome</keyword>
<dbReference type="InterPro" id="IPR058525">
    <property type="entry name" value="DUF8212"/>
</dbReference>
<gene>
    <name evidence="4" type="ORF">BD310DRAFT_365376</name>
</gene>
<feature type="domain" description="DUF8212" evidence="3">
    <location>
        <begin position="740"/>
        <end position="818"/>
    </location>
</feature>
<evidence type="ECO:0000259" key="2">
    <source>
        <dbReference type="Pfam" id="PF06985"/>
    </source>
</evidence>
<proteinExistence type="predicted"/>
<name>A0A4Q9PZ70_9APHY</name>
<dbReference type="EMBL" id="ML145109">
    <property type="protein sequence ID" value="TBU59939.1"/>
    <property type="molecule type" value="Genomic_DNA"/>
</dbReference>
<feature type="domain" description="Heterokaryon incompatibility" evidence="2">
    <location>
        <begin position="22"/>
        <end position="117"/>
    </location>
</feature>
<accession>A0A4Q9PZ70</accession>
<evidence type="ECO:0000256" key="1">
    <source>
        <dbReference type="SAM" id="MobiDB-lite"/>
    </source>
</evidence>
<dbReference type="Proteomes" id="UP000292082">
    <property type="component" value="Unassembled WGS sequence"/>
</dbReference>
<reference evidence="4 5" key="1">
    <citation type="submission" date="2019-01" db="EMBL/GenBank/DDBJ databases">
        <title>Draft genome sequences of three monokaryotic isolates of the white-rot basidiomycete fungus Dichomitus squalens.</title>
        <authorList>
            <consortium name="DOE Joint Genome Institute"/>
            <person name="Lopez S.C."/>
            <person name="Andreopoulos B."/>
            <person name="Pangilinan J."/>
            <person name="Lipzen A."/>
            <person name="Riley R."/>
            <person name="Ahrendt S."/>
            <person name="Ng V."/>
            <person name="Barry K."/>
            <person name="Daum C."/>
            <person name="Grigoriev I.V."/>
            <person name="Hilden K.S."/>
            <person name="Makela M.R."/>
            <person name="de Vries R.P."/>
        </authorList>
    </citation>
    <scope>NUCLEOTIDE SEQUENCE [LARGE SCALE GENOMIC DNA]</scope>
    <source>
        <strain evidence="4 5">CBS 464.89</strain>
    </source>
</reference>
<dbReference type="Pfam" id="PF06985">
    <property type="entry name" value="HET"/>
    <property type="match status" value="2"/>
</dbReference>
<organism evidence="4 5">
    <name type="scientific">Dichomitus squalens</name>
    <dbReference type="NCBI Taxonomy" id="114155"/>
    <lineage>
        <taxon>Eukaryota</taxon>
        <taxon>Fungi</taxon>
        <taxon>Dikarya</taxon>
        <taxon>Basidiomycota</taxon>
        <taxon>Agaricomycotina</taxon>
        <taxon>Agaricomycetes</taxon>
        <taxon>Polyporales</taxon>
        <taxon>Polyporaceae</taxon>
        <taxon>Dichomitus</taxon>
    </lineage>
</organism>
<evidence type="ECO:0000313" key="4">
    <source>
        <dbReference type="EMBL" id="TBU59939.1"/>
    </source>
</evidence>
<evidence type="ECO:0008006" key="6">
    <source>
        <dbReference type="Google" id="ProtNLM"/>
    </source>
</evidence>
<evidence type="ECO:0000259" key="3">
    <source>
        <dbReference type="Pfam" id="PF26640"/>
    </source>
</evidence>
<feature type="domain" description="Heterokaryon incompatibility" evidence="2">
    <location>
        <begin position="528"/>
        <end position="628"/>
    </location>
</feature>
<dbReference type="AlphaFoldDB" id="A0A4Q9PZ70"/>
<sequence length="843" mass="95344">MRLLNVKTGQFELVTDPREVRYAILSHTWNPASEPTYQDVCQIQKRCGPPPCGPSVLSSLPEKIRRFCELARDDGFELVWTDTCCINKADHTELVEIMNSMFDWYGLARVCYVYLPDVLDDHNGLFIESRWFTRKWTLQELIAPSIVLFFGRDWALLGSKNTLSSLVKEITGIDRKILALEQSVDDVPMANRMAWGSHRKSTRQEDEAYSMMGILGVGLQPMYGERETAFWRLQVEAYKRCPDHTLLAWGPSISLDDLSDRIPHLCLQTPDSTNTSSLLCHRHHFYASQGSEPDRVSLSLPTFARQLGISGSSLSELYASVTFTHPPGHMILPTVVFDGIHIALLPCTRRGELGLFGLPVVPSDSQSVRVIGPLYHDHEDRPLYHDHEDGPCYSRLLYLSENDLTALCSHPPVMKSVYPLVHIQPNPMIENLRWFKKNSRPRSYLQFRRFSENFFGRPVSSFPKPKNHFNTQSGASDSEESESNADGPMSSQASATGNLDVEQRPKIRLIETHTGKFDTMSDPHSVHYAILSHRWLNQAQGSLSEQSYQDICRFHNEQAGRGDAVLSRFDEKLRHFCSFAWEDGFRYGWADTCCIDKSNPWEVEEAIPAMYDWYAHSTVCYVFLHDVHSTNWREELAESEWFDRGWTLQELLAPRKHVFVSKDWIKIGTKDDPEILALVERATGIPRSVLAGERPLADVPITQRLSWAAARTTTRVEDQAYSLMDIVGVKIPVAYGEGRYALIRLQEEILKANSDQTLYTWGPCYDPISATRLGDSSSSSPHADAPTSAQFMLASSLHEFAGSSALDRITPDELAELEIPVANEAFELTQLSHSFSASGVQTS</sequence>
<dbReference type="PANTHER" id="PTHR10622:SF10">
    <property type="entry name" value="HET DOMAIN-CONTAINING PROTEIN"/>
    <property type="match status" value="1"/>
</dbReference>
<dbReference type="PANTHER" id="PTHR10622">
    <property type="entry name" value="HET DOMAIN-CONTAINING PROTEIN"/>
    <property type="match status" value="1"/>
</dbReference>
<dbReference type="Pfam" id="PF26640">
    <property type="entry name" value="DUF8212"/>
    <property type="match status" value="1"/>
</dbReference>
<evidence type="ECO:0000313" key="5">
    <source>
        <dbReference type="Proteomes" id="UP000292082"/>
    </source>
</evidence>
<dbReference type="InterPro" id="IPR010730">
    <property type="entry name" value="HET"/>
</dbReference>